<feature type="transmembrane region" description="Helical" evidence="2">
    <location>
        <begin position="12"/>
        <end position="32"/>
    </location>
</feature>
<accession>A0A183HQA2</accession>
<sequence length="71" mass="7519">LIPATIRSQNGIALALASFGIAATLLSGGRTAHFALKLPLSMQIIETPTCSISKTFGTRKVLQKKQTYCLG</sequence>
<comment type="catalytic activity">
    <reaction evidence="1">
        <text>ATP + H2O = ADP + phosphate + H(+)</text>
        <dbReference type="Rhea" id="RHEA:13065"/>
        <dbReference type="ChEBI" id="CHEBI:15377"/>
        <dbReference type="ChEBI" id="CHEBI:15378"/>
        <dbReference type="ChEBI" id="CHEBI:30616"/>
        <dbReference type="ChEBI" id="CHEBI:43474"/>
        <dbReference type="ChEBI" id="CHEBI:456216"/>
        <dbReference type="EC" id="5.6.2.3"/>
    </reaction>
</comment>
<dbReference type="STRING" id="387005.A0A183HQA2"/>
<keyword evidence="1" id="KW-0347">Helicase</keyword>
<keyword evidence="1" id="KW-0547">Nucleotide-binding</keyword>
<dbReference type="PANTHER" id="PTHR10492">
    <property type="match status" value="1"/>
</dbReference>
<keyword evidence="1" id="KW-0227">DNA damage</keyword>
<feature type="domain" description="DNA helicase Pif1-like DEAD-box helicase" evidence="3">
    <location>
        <begin position="3"/>
        <end position="66"/>
    </location>
</feature>
<dbReference type="Pfam" id="PF05970">
    <property type="entry name" value="PIF1"/>
    <property type="match status" value="1"/>
</dbReference>
<reference evidence="4" key="1">
    <citation type="submission" date="2016-06" db="UniProtKB">
        <authorList>
            <consortium name="WormBaseParasite"/>
        </authorList>
    </citation>
    <scope>IDENTIFICATION</scope>
</reference>
<keyword evidence="2" id="KW-0472">Membrane</keyword>
<protein>
    <recommendedName>
        <fullName evidence="1">ATP-dependent DNA helicase</fullName>
        <ecNumber evidence="1">5.6.2.3</ecNumber>
    </recommendedName>
</protein>
<keyword evidence="1" id="KW-0378">Hydrolase</keyword>
<dbReference type="WBParaSite" id="OFLC_0000966301-mRNA-1">
    <property type="protein sequence ID" value="OFLC_0000966301-mRNA-1"/>
    <property type="gene ID" value="OFLC_0000966301"/>
</dbReference>
<dbReference type="GO" id="GO:0005524">
    <property type="term" value="F:ATP binding"/>
    <property type="evidence" value="ECO:0007669"/>
    <property type="project" value="UniProtKB-KW"/>
</dbReference>
<dbReference type="GO" id="GO:0006281">
    <property type="term" value="P:DNA repair"/>
    <property type="evidence" value="ECO:0007669"/>
    <property type="project" value="UniProtKB-KW"/>
</dbReference>
<keyword evidence="2" id="KW-0812">Transmembrane</keyword>
<keyword evidence="1" id="KW-0234">DNA repair</keyword>
<dbReference type="AlphaFoldDB" id="A0A183HQA2"/>
<keyword evidence="1" id="KW-0233">DNA recombination</keyword>
<keyword evidence="2" id="KW-1133">Transmembrane helix</keyword>
<dbReference type="GO" id="GO:0006310">
    <property type="term" value="P:DNA recombination"/>
    <property type="evidence" value="ECO:0007669"/>
    <property type="project" value="UniProtKB-KW"/>
</dbReference>
<dbReference type="GO" id="GO:0016887">
    <property type="term" value="F:ATP hydrolysis activity"/>
    <property type="evidence" value="ECO:0007669"/>
    <property type="project" value="RHEA"/>
</dbReference>
<name>A0A183HQA2_9BILA</name>
<dbReference type="GO" id="GO:0043139">
    <property type="term" value="F:5'-3' DNA helicase activity"/>
    <property type="evidence" value="ECO:0007669"/>
    <property type="project" value="UniProtKB-EC"/>
</dbReference>
<comment type="cofactor">
    <cofactor evidence="1">
        <name>Mg(2+)</name>
        <dbReference type="ChEBI" id="CHEBI:18420"/>
    </cofactor>
</comment>
<evidence type="ECO:0000256" key="2">
    <source>
        <dbReference type="SAM" id="Phobius"/>
    </source>
</evidence>
<proteinExistence type="inferred from homology"/>
<dbReference type="InterPro" id="IPR010285">
    <property type="entry name" value="DNA_helicase_pif1-like_DEAD"/>
</dbReference>
<comment type="similarity">
    <text evidence="1">Belongs to the helicase family.</text>
</comment>
<dbReference type="EC" id="5.6.2.3" evidence="1"/>
<keyword evidence="1" id="KW-0067">ATP-binding</keyword>
<organism evidence="4">
    <name type="scientific">Onchocerca flexuosa</name>
    <dbReference type="NCBI Taxonomy" id="387005"/>
    <lineage>
        <taxon>Eukaryota</taxon>
        <taxon>Metazoa</taxon>
        <taxon>Ecdysozoa</taxon>
        <taxon>Nematoda</taxon>
        <taxon>Chromadorea</taxon>
        <taxon>Rhabditida</taxon>
        <taxon>Spirurina</taxon>
        <taxon>Spiruromorpha</taxon>
        <taxon>Filarioidea</taxon>
        <taxon>Onchocercidae</taxon>
        <taxon>Onchocerca</taxon>
    </lineage>
</organism>
<evidence type="ECO:0000313" key="4">
    <source>
        <dbReference type="WBParaSite" id="OFLC_0000966301-mRNA-1"/>
    </source>
</evidence>
<evidence type="ECO:0000259" key="3">
    <source>
        <dbReference type="Pfam" id="PF05970"/>
    </source>
</evidence>
<dbReference type="PANTHER" id="PTHR10492:SF57">
    <property type="entry name" value="ATP-DEPENDENT DNA HELICASE"/>
    <property type="match status" value="1"/>
</dbReference>
<evidence type="ECO:0000256" key="1">
    <source>
        <dbReference type="RuleBase" id="RU363044"/>
    </source>
</evidence>
<dbReference type="GO" id="GO:0000723">
    <property type="term" value="P:telomere maintenance"/>
    <property type="evidence" value="ECO:0007669"/>
    <property type="project" value="InterPro"/>
</dbReference>